<sequence length="184" mass="20178">MLTPQTLISPRSTDPRSTDPRSTDPRSTDPRSTSSQSTSSQSSLVPATLPTPDTGKTVFKRRLFTSSGSSTSGDDSNGSSSRKRRRLLSLHDDSEHSPSPSSRQVRQRTDHHDKNDLPTLVFELLQSDGLALRSSTKSAIRHVILEREAASKARLQNAKESLEMALEKIDELEGHDHSASSDET</sequence>
<proteinExistence type="predicted"/>
<organism evidence="3 4">
    <name type="scientific">Purpureocillium lilacinum</name>
    <name type="common">Paecilomyces lilacinus</name>
    <dbReference type="NCBI Taxonomy" id="33203"/>
    <lineage>
        <taxon>Eukaryota</taxon>
        <taxon>Fungi</taxon>
        <taxon>Dikarya</taxon>
        <taxon>Ascomycota</taxon>
        <taxon>Pezizomycotina</taxon>
        <taxon>Sordariomycetes</taxon>
        <taxon>Hypocreomycetidae</taxon>
        <taxon>Hypocreales</taxon>
        <taxon>Ophiocordycipitaceae</taxon>
        <taxon>Purpureocillium</taxon>
    </lineage>
</organism>
<dbReference type="Proteomes" id="UP001287286">
    <property type="component" value="Unassembled WGS sequence"/>
</dbReference>
<evidence type="ECO:0000313" key="3">
    <source>
        <dbReference type="EMBL" id="KAK4091790.1"/>
    </source>
</evidence>
<feature type="compositionally biased region" description="Basic and acidic residues" evidence="2">
    <location>
        <begin position="13"/>
        <end position="29"/>
    </location>
</feature>
<keyword evidence="1" id="KW-0175">Coiled coil</keyword>
<keyword evidence="4" id="KW-1185">Reference proteome</keyword>
<dbReference type="EMBL" id="JAWRVI010000010">
    <property type="protein sequence ID" value="KAK4091790.1"/>
    <property type="molecule type" value="Genomic_DNA"/>
</dbReference>
<reference evidence="3 4" key="1">
    <citation type="journal article" date="2024" name="Microbiol. Resour. Announc.">
        <title>Genome annotations for the ascomycete fungi Trichoderma harzianum, Trichoderma aggressivum, and Purpureocillium lilacinum.</title>
        <authorList>
            <person name="Beijen E.P.W."/>
            <person name="Ohm R.A."/>
        </authorList>
    </citation>
    <scope>NUCLEOTIDE SEQUENCE [LARGE SCALE GENOMIC DNA]</scope>
    <source>
        <strain evidence="3 4">CBS 150709</strain>
    </source>
</reference>
<feature type="compositionally biased region" description="Low complexity" evidence="2">
    <location>
        <begin position="64"/>
        <end position="80"/>
    </location>
</feature>
<accession>A0ABR0C6E6</accession>
<name>A0ABR0C6E6_PURLI</name>
<feature type="compositionally biased region" description="Low complexity" evidence="2">
    <location>
        <begin position="30"/>
        <end position="43"/>
    </location>
</feature>
<evidence type="ECO:0000256" key="1">
    <source>
        <dbReference type="SAM" id="Coils"/>
    </source>
</evidence>
<feature type="coiled-coil region" evidence="1">
    <location>
        <begin position="145"/>
        <end position="175"/>
    </location>
</feature>
<gene>
    <name evidence="3" type="ORF">Purlil1_3629</name>
</gene>
<comment type="caution">
    <text evidence="3">The sequence shown here is derived from an EMBL/GenBank/DDBJ whole genome shotgun (WGS) entry which is preliminary data.</text>
</comment>
<evidence type="ECO:0000256" key="2">
    <source>
        <dbReference type="SAM" id="MobiDB-lite"/>
    </source>
</evidence>
<protein>
    <submittedName>
        <fullName evidence="3">Uncharacterized protein</fullName>
    </submittedName>
</protein>
<feature type="region of interest" description="Disordered" evidence="2">
    <location>
        <begin position="1"/>
        <end position="114"/>
    </location>
</feature>
<evidence type="ECO:0000313" key="4">
    <source>
        <dbReference type="Proteomes" id="UP001287286"/>
    </source>
</evidence>